<dbReference type="PANTHER" id="PTHR45453">
    <property type="entry name" value="PHOSPHATE REGULON SENSOR PROTEIN PHOR"/>
    <property type="match status" value="1"/>
</dbReference>
<dbReference type="SMART" id="SM00091">
    <property type="entry name" value="PAS"/>
    <property type="match status" value="2"/>
</dbReference>
<dbReference type="Pfam" id="PF02518">
    <property type="entry name" value="HATPase_c"/>
    <property type="match status" value="1"/>
</dbReference>
<dbReference type="FunFam" id="3.30.565.10:FF:000006">
    <property type="entry name" value="Sensor histidine kinase WalK"/>
    <property type="match status" value="1"/>
</dbReference>
<sequence>MEDDKFKIAKEDLEDLEIYIKEFSDFLPLAVCSVNPVGVIINVNKAAEDLTKYASLELVGEPMSALFSDKNKVEEIEKEIANKGSVHGRELILVAKDKKEIPMSVSASMRKDTEGNYIGYFIGLTNITELKKFQEGLEVKVKERTKELEDSKKSLIKTLDDVKEARENAEEEKNKTLSIITNFTDGLLVFDKGGKLSLINPQAETFLQVKSKDVIEKSILDLKTIPVFGSIVKIFNEKAKRAAKQELSFGTSLILEGSAVPIVRREKKIGTLIILHNITREKSIERMKSDFVSLTAHQLRTPLSGIKWALKLLLKGDFGETTKEQKKFAEEMSRSTEKMISLIGNLLDITKIEEGRYIFEKVSSDMEKVILSAVSLYKKEIENKKFKFKFKKPKNGARVKMDAEKIKLAVDNLLDNAIKYTKPGGRLELELSCGIKEVEFKIKDSGMGIPKNQQERVFNKFFRGDNIMKIQTEGTGLGLFITKNIIEAHGGKIWFKSEEGRGTTFYFTLPI</sequence>
<proteinExistence type="predicted"/>
<dbReference type="GO" id="GO:0005886">
    <property type="term" value="C:plasma membrane"/>
    <property type="evidence" value="ECO:0007669"/>
    <property type="project" value="TreeGrafter"/>
</dbReference>
<dbReference type="InterPro" id="IPR003594">
    <property type="entry name" value="HATPase_dom"/>
</dbReference>
<dbReference type="InterPro" id="IPR036890">
    <property type="entry name" value="HATPase_C_sf"/>
</dbReference>
<dbReference type="CDD" id="cd00082">
    <property type="entry name" value="HisKA"/>
    <property type="match status" value="1"/>
</dbReference>
<dbReference type="PANTHER" id="PTHR45453:SF1">
    <property type="entry name" value="PHOSPHATE REGULON SENSOR PROTEIN PHOR"/>
    <property type="match status" value="1"/>
</dbReference>
<dbReference type="SMART" id="SM00388">
    <property type="entry name" value="HisKA"/>
    <property type="match status" value="1"/>
</dbReference>
<dbReference type="InterPro" id="IPR000014">
    <property type="entry name" value="PAS"/>
</dbReference>
<dbReference type="InterPro" id="IPR003661">
    <property type="entry name" value="HisK_dim/P_dom"/>
</dbReference>
<reference evidence="11 12" key="1">
    <citation type="journal article" date="2016" name="Nat. Commun.">
        <title>Thousands of microbial genomes shed light on interconnected biogeochemical processes in an aquifer system.</title>
        <authorList>
            <person name="Anantharaman K."/>
            <person name="Brown C.T."/>
            <person name="Hug L.A."/>
            <person name="Sharon I."/>
            <person name="Castelle C.J."/>
            <person name="Probst A.J."/>
            <person name="Thomas B.C."/>
            <person name="Singh A."/>
            <person name="Wilkins M.J."/>
            <person name="Karaoz U."/>
            <person name="Brodie E.L."/>
            <person name="Williams K.H."/>
            <person name="Hubbard S.S."/>
            <person name="Banfield J.F."/>
        </authorList>
    </citation>
    <scope>NUCLEOTIDE SEQUENCE [LARGE SCALE GENOMIC DNA]</scope>
</reference>
<evidence type="ECO:0000256" key="4">
    <source>
        <dbReference type="ARBA" id="ARBA00022679"/>
    </source>
</evidence>
<comment type="catalytic activity">
    <reaction evidence="1">
        <text>ATP + protein L-histidine = ADP + protein N-phospho-L-histidine.</text>
        <dbReference type="EC" id="2.7.13.3"/>
    </reaction>
</comment>
<dbReference type="Pfam" id="PF13188">
    <property type="entry name" value="PAS_8"/>
    <property type="match status" value="1"/>
</dbReference>
<dbReference type="GO" id="GO:0016036">
    <property type="term" value="P:cellular response to phosphate starvation"/>
    <property type="evidence" value="ECO:0007669"/>
    <property type="project" value="TreeGrafter"/>
</dbReference>
<dbReference type="InterPro" id="IPR050351">
    <property type="entry name" value="BphY/WalK/GraS-like"/>
</dbReference>
<evidence type="ECO:0000313" key="11">
    <source>
        <dbReference type="EMBL" id="OGZ63970.1"/>
    </source>
</evidence>
<comment type="caution">
    <text evidence="11">The sequence shown here is derived from an EMBL/GenBank/DDBJ whole genome shotgun (WGS) entry which is preliminary data.</text>
</comment>
<dbReference type="GO" id="GO:0004721">
    <property type="term" value="F:phosphoprotein phosphatase activity"/>
    <property type="evidence" value="ECO:0007669"/>
    <property type="project" value="TreeGrafter"/>
</dbReference>
<dbReference type="Pfam" id="PF00512">
    <property type="entry name" value="HisKA"/>
    <property type="match status" value="1"/>
</dbReference>
<dbReference type="InterPro" id="IPR004358">
    <property type="entry name" value="Sig_transdc_His_kin-like_C"/>
</dbReference>
<dbReference type="STRING" id="1802200.A2812_02200"/>
<evidence type="ECO:0000256" key="5">
    <source>
        <dbReference type="ARBA" id="ARBA00022777"/>
    </source>
</evidence>
<keyword evidence="3" id="KW-0597">Phosphoprotein</keyword>
<dbReference type="SMART" id="SM00387">
    <property type="entry name" value="HATPase_c"/>
    <property type="match status" value="1"/>
</dbReference>
<feature type="domain" description="PAC" evidence="10">
    <location>
        <begin position="87"/>
        <end position="139"/>
    </location>
</feature>
<accession>A0A1G2HNX0</accession>
<feature type="coiled-coil region" evidence="8">
    <location>
        <begin position="145"/>
        <end position="179"/>
    </location>
</feature>
<dbReference type="PROSITE" id="PS50109">
    <property type="entry name" value="HIS_KIN"/>
    <property type="match status" value="1"/>
</dbReference>
<dbReference type="Gene3D" id="1.10.287.130">
    <property type="match status" value="1"/>
</dbReference>
<dbReference type="EMBL" id="MHOM01000028">
    <property type="protein sequence ID" value="OGZ63970.1"/>
    <property type="molecule type" value="Genomic_DNA"/>
</dbReference>
<gene>
    <name evidence="11" type="ORF">A2812_02200</name>
</gene>
<evidence type="ECO:0000259" key="9">
    <source>
        <dbReference type="PROSITE" id="PS50109"/>
    </source>
</evidence>
<dbReference type="EC" id="2.7.13.3" evidence="2"/>
<protein>
    <recommendedName>
        <fullName evidence="2">histidine kinase</fullName>
        <ecNumber evidence="2">2.7.13.3</ecNumber>
    </recommendedName>
</protein>
<evidence type="ECO:0000256" key="8">
    <source>
        <dbReference type="SAM" id="Coils"/>
    </source>
</evidence>
<dbReference type="InterPro" id="IPR036097">
    <property type="entry name" value="HisK_dim/P_sf"/>
</dbReference>
<dbReference type="NCBIfam" id="TIGR00229">
    <property type="entry name" value="sensory_box"/>
    <property type="match status" value="1"/>
</dbReference>
<evidence type="ECO:0000256" key="1">
    <source>
        <dbReference type="ARBA" id="ARBA00000085"/>
    </source>
</evidence>
<dbReference type="InterPro" id="IPR000700">
    <property type="entry name" value="PAS-assoc_C"/>
</dbReference>
<keyword evidence="8" id="KW-0175">Coiled coil</keyword>
<dbReference type="CDD" id="cd00075">
    <property type="entry name" value="HATPase"/>
    <property type="match status" value="1"/>
</dbReference>
<dbReference type="CDD" id="cd00130">
    <property type="entry name" value="PAS"/>
    <property type="match status" value="1"/>
</dbReference>
<keyword evidence="5" id="KW-0418">Kinase</keyword>
<evidence type="ECO:0000313" key="12">
    <source>
        <dbReference type="Proteomes" id="UP000177190"/>
    </source>
</evidence>
<keyword evidence="6" id="KW-0902">Two-component regulatory system</keyword>
<dbReference type="InterPro" id="IPR035965">
    <property type="entry name" value="PAS-like_dom_sf"/>
</dbReference>
<dbReference type="SUPFAM" id="SSF47384">
    <property type="entry name" value="Homodimeric domain of signal transducing histidine kinase"/>
    <property type="match status" value="1"/>
</dbReference>
<dbReference type="Gene3D" id="3.30.450.20">
    <property type="entry name" value="PAS domain"/>
    <property type="match status" value="2"/>
</dbReference>
<evidence type="ECO:0000256" key="6">
    <source>
        <dbReference type="ARBA" id="ARBA00023012"/>
    </source>
</evidence>
<name>A0A1G2HNX0_9BACT</name>
<dbReference type="Pfam" id="PF13426">
    <property type="entry name" value="PAS_9"/>
    <property type="match status" value="1"/>
</dbReference>
<dbReference type="PROSITE" id="PS50113">
    <property type="entry name" value="PAC"/>
    <property type="match status" value="1"/>
</dbReference>
<keyword evidence="4" id="KW-0808">Transferase</keyword>
<dbReference type="SUPFAM" id="SSF55874">
    <property type="entry name" value="ATPase domain of HSP90 chaperone/DNA topoisomerase II/histidine kinase"/>
    <property type="match status" value="1"/>
</dbReference>
<dbReference type="AlphaFoldDB" id="A0A1G2HNX0"/>
<dbReference type="GO" id="GO:0000155">
    <property type="term" value="F:phosphorelay sensor kinase activity"/>
    <property type="evidence" value="ECO:0007669"/>
    <property type="project" value="InterPro"/>
</dbReference>
<dbReference type="InterPro" id="IPR005467">
    <property type="entry name" value="His_kinase_dom"/>
</dbReference>
<evidence type="ECO:0000256" key="2">
    <source>
        <dbReference type="ARBA" id="ARBA00012438"/>
    </source>
</evidence>
<dbReference type="Gene3D" id="3.30.565.10">
    <property type="entry name" value="Histidine kinase-like ATPase, C-terminal domain"/>
    <property type="match status" value="1"/>
</dbReference>
<dbReference type="Proteomes" id="UP000177190">
    <property type="component" value="Unassembled WGS sequence"/>
</dbReference>
<evidence type="ECO:0000259" key="10">
    <source>
        <dbReference type="PROSITE" id="PS50113"/>
    </source>
</evidence>
<keyword evidence="7" id="KW-0472">Membrane</keyword>
<evidence type="ECO:0000256" key="7">
    <source>
        <dbReference type="ARBA" id="ARBA00023136"/>
    </source>
</evidence>
<dbReference type="PRINTS" id="PR00344">
    <property type="entry name" value="BCTRLSENSOR"/>
</dbReference>
<organism evidence="11 12">
    <name type="scientific">Candidatus Staskawiczbacteria bacterium RIFCSPHIGHO2_01_FULL_36_16</name>
    <dbReference type="NCBI Taxonomy" id="1802200"/>
    <lineage>
        <taxon>Bacteria</taxon>
        <taxon>Candidatus Staskawicziibacteriota</taxon>
    </lineage>
</organism>
<feature type="domain" description="Histidine kinase" evidence="9">
    <location>
        <begin position="294"/>
        <end position="511"/>
    </location>
</feature>
<dbReference type="SUPFAM" id="SSF55785">
    <property type="entry name" value="PYP-like sensor domain (PAS domain)"/>
    <property type="match status" value="2"/>
</dbReference>
<evidence type="ECO:0000256" key="3">
    <source>
        <dbReference type="ARBA" id="ARBA00022553"/>
    </source>
</evidence>